<evidence type="ECO:0000256" key="1">
    <source>
        <dbReference type="ARBA" id="ARBA00004370"/>
    </source>
</evidence>
<dbReference type="GO" id="GO:0006895">
    <property type="term" value="P:Golgi to endosome transport"/>
    <property type="evidence" value="ECO:0007669"/>
    <property type="project" value="TreeGrafter"/>
</dbReference>
<accession>A0A433R0G9</accession>
<dbReference type="FunFam" id="3.30.60.270:FF:000005">
    <property type="entry name" value="Sortilin"/>
    <property type="match status" value="1"/>
</dbReference>
<dbReference type="InterPro" id="IPR015943">
    <property type="entry name" value="WD40/YVTN_repeat-like_dom_sf"/>
</dbReference>
<dbReference type="SUPFAM" id="SSF50939">
    <property type="entry name" value="Sialidases"/>
    <property type="match status" value="2"/>
</dbReference>
<keyword evidence="3" id="KW-0732">Signal</keyword>
<evidence type="ECO:0000313" key="9">
    <source>
        <dbReference type="Proteomes" id="UP000274822"/>
    </source>
</evidence>
<dbReference type="InterPro" id="IPR036278">
    <property type="entry name" value="Sialidase_sf"/>
</dbReference>
<dbReference type="GO" id="GO:0005794">
    <property type="term" value="C:Golgi apparatus"/>
    <property type="evidence" value="ECO:0007669"/>
    <property type="project" value="TreeGrafter"/>
</dbReference>
<dbReference type="CDD" id="cd15482">
    <property type="entry name" value="Sialidase_non-viral"/>
    <property type="match status" value="2"/>
</dbReference>
<comment type="caution">
    <text evidence="8">The sequence shown here is derived from an EMBL/GenBank/DDBJ whole genome shotgun (WGS) entry which is preliminary data.</text>
</comment>
<dbReference type="GO" id="GO:0006896">
    <property type="term" value="P:Golgi to vacuole transport"/>
    <property type="evidence" value="ECO:0007669"/>
    <property type="project" value="TreeGrafter"/>
</dbReference>
<dbReference type="Proteomes" id="UP000274822">
    <property type="component" value="Unassembled WGS sequence"/>
</dbReference>
<feature type="domain" description="VPS10" evidence="7">
    <location>
        <begin position="91"/>
        <end position="732"/>
    </location>
</feature>
<sequence>MNSDIAKPKARDSLSTDWIRVCLSQPQRNEVSPKRPNLFLAIVADPKMYPSPQHVIHMSPRNCPSAAAVVAGAASLGTVTHQARFRHSAPEVVIMWFDAKAHNVWRSPDHGQTWEKVSTVPGEIAMRLEEHPFDAKIAYILTDSTTHYKTVDQGATWQSFNTPLPATETSVFSFHSERSNYVLYTGRKCEKSGERESDCHDETYYTIDNFETNPKLLLKYTVSCAWTRSTKEFQAVANRDIMCLEWPNKNSESNRDLDSLRLVQSEDFFQSSQPVRFGFNVTGIVRFGAIDKFLVAAAKDPGNSDSMTLYVSEDSKTWSRAVFPTNSVSVREKAYTILESSHYALFVDVLTNPEAPFGTLYISNSKGIYFTRSLNNTNRNEYGIVDFEKIQGVEGIMIANIVDNPEDVLRSDEKRILTRMSFDDGSKWSSIKNVVKNDGAPYLCKGQGEECTLHLHSVTSPHNEGNVFTANAAVGLIMGVGNVGRSLLKYDSCDTFLSTDGGLNWKMVMEGAHKYEFGDTGSVIVLVDDEKPTDRVFYSKDQGKTWQSFNLGVTMQSRILTSDPESTTTKFLLVGTTDSGQVQAIQLDFSNLFPRQCVLDQSDTSKQDFERWYARDLTPSADCLMGHEQAFWRRKPDADCYVGRKYKYPVVETKNCQCTVQDFECDFNFVENEQGECVRSGPLVIPAGQCVNGATTFAGSSGYRKIPGDTCEGGLERDNPVNQSCSLPLGSLMQDPTAPDDQNIEHYEKYFDSQIQQFMYFKESSTILIRTQTGEMYRSGDEGVKWDRVLEDKSPIIGYWMHEHDNKRAYLFTRDLFFATVDQGVTWEEIKLPSSMPPGSLPLDSHPTEFDWLIFMGQVGSYQNEAFVSLDHGKNWKSIATWVTKCIFGRDSKFDDVEKESIFCTGFKYPNAEQSDNPIQLFKTNTQGTTKEVYFNNVVQFFVVEDFMAVATEVNGALMLYVSVDGKTFAEAQFPPTAQIDRNTFTILQSTTGSVFLNVERKMPYGNEYGTLFKSNENGTFYHQTLDNTNNDASGLVDFEKMQWIDGIILANQVSNTGELNGGGDVAKKIRTMISWDDGGKWERLKAPAGACDTSADCGLNLHSRTKIHGPGAIFTASGAPGLAVGVGNTGSYLLPYEQGQTFLTRDAGHTWTQIRAGEHLYEFGDHGSLMVLVNDEGPTNELVYSLDPGNTPWRTYNFAKDKVRVSTLTTEPRSTSLKFILIGHTMNSDTKPSQQVLITIDLTPLGYRTCDFSETDQDKNDFEKWTPKDDDGDDACLLGRRMTYWRRKKDRVCFIGSAERKVEQENCPCRDIDFECDFGFWRNENGDCVLHGRHPDRPEICNKDQTFNGRSGYKKISRSTCNGGVNLAKQIDWNCDEALGIESKKMVFSEEIREYIYFDGTDSVILHTADGKVWQSDDDGYSWRNLFSDTQILAVIQNPQANERAYFITNATKHYVTTDRGRTTSTFETKLPPMYNLNGGGILRFHSEEKDWLIYGGEDKCDSLFSPDCHGEAFYSKDNGGSWNSLGTYVHACHWGRDGRFKSSDKELVFCEQYYEKAGDQRLFYSTNPLQYLSSNNYLETKKSLFDSIVGVALFEQYMIVAELVENDSKLRLSISLDGDTFAEAQFPPNRNLKKEAYTIMESVTSSVWLHVSTNTKSKQEYGVIFTSNSNGTYFGVSLEDVNRNSDGIVDFEKMQGIEGIALANQVTNPQEVNMGNSKKLRTMITLDDGRSWKTLTKPELGPDGKKYDCSDCTLNLHSYSERRNPRDLFSHSSAVGLMVAVGNVGPSLTTYTDGDTFLTRDAGKTWFAVHDQAHLWEFGDQGALLIIVDDEEPTDHLMYTTDEGKSWKQYTFVKAGDNKVRVSDIITQPDGTSQKFVLLGRERLSGKQVGYHIDFSGLRLEKCTQEDFELWSPEDTRGNACLFGRETRYYRRKERKNCYIGEDIIKRPQVVRNCTCAKEDYECDYNYVRDEKDQECKLYPGAKPLQPTCRNGEEFFWEPTGYRKKPLSTCEDGNELDKATWVITIFLVPRNSRQGQLRWQLGNILDVPTCGGRHHLWPDVLSKSETWPHPPARSFQQWQHVFGLRKHSGLPHRDSLLPGKCYLEYPGTSSPTFAAELLFELEEGRSAIFTAESGRPTGYGSQFGRVNRLSLLGVVVMSVK</sequence>
<dbReference type="Gene3D" id="2.130.10.10">
    <property type="entry name" value="YVTN repeat-like/Quinoprotein amine dehydrogenase"/>
    <property type="match status" value="4"/>
</dbReference>
<comment type="subcellular location">
    <subcellularLocation>
        <location evidence="1">Membrane</location>
    </subcellularLocation>
</comment>
<dbReference type="GO" id="GO:0005829">
    <property type="term" value="C:cytosol"/>
    <property type="evidence" value="ECO:0007669"/>
    <property type="project" value="GOC"/>
</dbReference>
<keyword evidence="9" id="KW-1185">Reference proteome</keyword>
<dbReference type="Pfam" id="PF15902">
    <property type="entry name" value="Sortilin-Vps10"/>
    <property type="match status" value="3"/>
</dbReference>
<evidence type="ECO:0000256" key="3">
    <source>
        <dbReference type="ARBA" id="ARBA00022729"/>
    </source>
</evidence>
<evidence type="ECO:0000256" key="5">
    <source>
        <dbReference type="ARBA" id="ARBA00023136"/>
    </source>
</evidence>
<dbReference type="PANTHER" id="PTHR12106:SF27">
    <property type="entry name" value="SORTILIN-RELATED RECEPTOR"/>
    <property type="match status" value="1"/>
</dbReference>
<dbReference type="SUPFAM" id="SSF110296">
    <property type="entry name" value="Oligoxyloglucan reducing end-specific cellobiohydrolase"/>
    <property type="match status" value="2"/>
</dbReference>
<evidence type="ECO:0000259" key="7">
    <source>
        <dbReference type="SMART" id="SM00602"/>
    </source>
</evidence>
<proteinExistence type="inferred from homology"/>
<dbReference type="InterPro" id="IPR031778">
    <property type="entry name" value="Sortilin_N"/>
</dbReference>
<dbReference type="GO" id="GO:0016020">
    <property type="term" value="C:membrane"/>
    <property type="evidence" value="ECO:0007669"/>
    <property type="project" value="UniProtKB-SubCell"/>
</dbReference>
<protein>
    <recommendedName>
        <fullName evidence="7">VPS10 domain-containing protein</fullName>
    </recommendedName>
</protein>
<evidence type="ECO:0000256" key="2">
    <source>
        <dbReference type="ARBA" id="ARBA00008251"/>
    </source>
</evidence>
<keyword evidence="6" id="KW-0325">Glycoprotein</keyword>
<evidence type="ECO:0000256" key="4">
    <source>
        <dbReference type="ARBA" id="ARBA00022737"/>
    </source>
</evidence>
<keyword evidence="5" id="KW-0472">Membrane</keyword>
<dbReference type="PANTHER" id="PTHR12106">
    <property type="entry name" value="SORTILIN RELATED"/>
    <property type="match status" value="1"/>
</dbReference>
<dbReference type="InterPro" id="IPR050310">
    <property type="entry name" value="VPS10-sortilin"/>
</dbReference>
<evidence type="ECO:0000313" key="8">
    <source>
        <dbReference type="EMBL" id="RUS35455.1"/>
    </source>
</evidence>
<dbReference type="InterPro" id="IPR031777">
    <property type="entry name" value="Sortilin_C"/>
</dbReference>
<keyword evidence="4" id="KW-0677">Repeat</keyword>
<feature type="domain" description="VPS10" evidence="7">
    <location>
        <begin position="765"/>
        <end position="1379"/>
    </location>
</feature>
<dbReference type="Gene3D" id="3.30.60.270">
    <property type="match status" value="3"/>
</dbReference>
<dbReference type="InterPro" id="IPR006581">
    <property type="entry name" value="VPS10"/>
</dbReference>
<dbReference type="EMBL" id="RBNJ01000083">
    <property type="protein sequence ID" value="RUS35455.1"/>
    <property type="molecule type" value="Genomic_DNA"/>
</dbReference>
<dbReference type="SMART" id="SM00602">
    <property type="entry name" value="VPS10"/>
    <property type="match status" value="3"/>
</dbReference>
<organism evidence="8 9">
    <name type="scientific">Jimgerdemannia flammicorona</name>
    <dbReference type="NCBI Taxonomy" id="994334"/>
    <lineage>
        <taxon>Eukaryota</taxon>
        <taxon>Fungi</taxon>
        <taxon>Fungi incertae sedis</taxon>
        <taxon>Mucoromycota</taxon>
        <taxon>Mucoromycotina</taxon>
        <taxon>Endogonomycetes</taxon>
        <taxon>Endogonales</taxon>
        <taxon>Endogonaceae</taxon>
        <taxon>Jimgerdemannia</taxon>
    </lineage>
</organism>
<dbReference type="Gene3D" id="2.10.70.80">
    <property type="match status" value="3"/>
</dbReference>
<dbReference type="GO" id="GO:0006623">
    <property type="term" value="P:protein targeting to vacuole"/>
    <property type="evidence" value="ECO:0007669"/>
    <property type="project" value="TreeGrafter"/>
</dbReference>
<feature type="domain" description="VPS10" evidence="7">
    <location>
        <begin position="1403"/>
        <end position="2022"/>
    </location>
</feature>
<comment type="similarity">
    <text evidence="2">Belongs to the VPS10-related sortilin family.</text>
</comment>
<reference evidence="8 9" key="1">
    <citation type="journal article" date="2018" name="New Phytol.">
        <title>Phylogenomics of Endogonaceae and evolution of mycorrhizas within Mucoromycota.</title>
        <authorList>
            <person name="Chang Y."/>
            <person name="Desiro A."/>
            <person name="Na H."/>
            <person name="Sandor L."/>
            <person name="Lipzen A."/>
            <person name="Clum A."/>
            <person name="Barry K."/>
            <person name="Grigoriev I.V."/>
            <person name="Martin F.M."/>
            <person name="Stajich J.E."/>
            <person name="Smith M.E."/>
            <person name="Bonito G."/>
            <person name="Spatafora J.W."/>
        </authorList>
    </citation>
    <scope>NUCLEOTIDE SEQUENCE [LARGE SCALE GENOMIC DNA]</scope>
    <source>
        <strain evidence="8 9">AD002</strain>
    </source>
</reference>
<dbReference type="Pfam" id="PF15901">
    <property type="entry name" value="Sortilin_C"/>
    <property type="match status" value="3"/>
</dbReference>
<gene>
    <name evidence="8" type="ORF">BC938DRAFT_483167</name>
</gene>
<name>A0A433R0G9_9FUNG</name>
<evidence type="ECO:0000256" key="6">
    <source>
        <dbReference type="ARBA" id="ARBA00023180"/>
    </source>
</evidence>